<dbReference type="Pfam" id="PF26163">
    <property type="entry name" value="mS26"/>
    <property type="match status" value="1"/>
</dbReference>
<dbReference type="Proteomes" id="UP000504638">
    <property type="component" value="Unplaced"/>
</dbReference>
<evidence type="ECO:0000313" key="4">
    <source>
        <dbReference type="RefSeq" id="XP_033538671.1"/>
    </source>
</evidence>
<reference evidence="4" key="2">
    <citation type="submission" date="2020-04" db="EMBL/GenBank/DDBJ databases">
        <authorList>
            <consortium name="NCBI Genome Project"/>
        </authorList>
    </citation>
    <scope>NUCLEOTIDE SEQUENCE</scope>
    <source>
        <strain evidence="4">CBS 781.70</strain>
    </source>
</reference>
<organism evidence="2">
    <name type="scientific">Eremomyces bilateralis CBS 781.70</name>
    <dbReference type="NCBI Taxonomy" id="1392243"/>
    <lineage>
        <taxon>Eukaryota</taxon>
        <taxon>Fungi</taxon>
        <taxon>Dikarya</taxon>
        <taxon>Ascomycota</taxon>
        <taxon>Pezizomycotina</taxon>
        <taxon>Dothideomycetes</taxon>
        <taxon>Dothideomycetes incertae sedis</taxon>
        <taxon>Eremomycetales</taxon>
        <taxon>Eremomycetaceae</taxon>
        <taxon>Eremomyces</taxon>
    </lineage>
</organism>
<name>A0A6G1GGP9_9PEZI</name>
<reference evidence="4" key="3">
    <citation type="submission" date="2025-04" db="UniProtKB">
        <authorList>
            <consortium name="RefSeq"/>
        </authorList>
    </citation>
    <scope>IDENTIFICATION</scope>
    <source>
        <strain evidence="4">CBS 781.70</strain>
    </source>
</reference>
<sequence>RSFSSSPRARSIAPESPRFIDIPQPPQRDVVKRPIVKGVLPVPRQVFRSNTGNNMIDPKTLSLSTMEPSNPEQELDTDTTTLSRRSYKARAAQTRRQNLRQGVMDLYTRQETQRTRSERKQAAIFKAHNAARVAPERDDERFTRTTVPQAVLDLLTKQPTSGRKSDPEAMERSRMNYQRDLQKKSERRREALQSLYVHARNFIVNEAQLDEAIEKTFGTEEKPIRWSTGSWSKFETTSIWAMGTPDTTNDMLARLNREGDSKTTQRIRDRPMGTSSERLKKIAEVLTGGK</sequence>
<evidence type="ECO:0000313" key="3">
    <source>
        <dbReference type="Proteomes" id="UP000504638"/>
    </source>
</evidence>
<accession>A0A6G1GGP9</accession>
<feature type="non-terminal residue" evidence="2">
    <location>
        <position position="1"/>
    </location>
</feature>
<gene>
    <name evidence="2 4" type="ORF">P152DRAFT_383465</name>
</gene>
<protein>
    <submittedName>
        <fullName evidence="2 4">Uncharacterized protein</fullName>
    </submittedName>
</protein>
<dbReference type="GeneID" id="54416352"/>
<proteinExistence type="predicted"/>
<dbReference type="CDD" id="cd23703">
    <property type="entry name" value="mS26_PET12"/>
    <property type="match status" value="1"/>
</dbReference>
<dbReference type="EMBL" id="ML975149">
    <property type="protein sequence ID" value="KAF1817040.1"/>
    <property type="molecule type" value="Genomic_DNA"/>
</dbReference>
<dbReference type="AlphaFoldDB" id="A0A6G1GGP9"/>
<dbReference type="InterPro" id="IPR058940">
    <property type="entry name" value="mS26_fungi"/>
</dbReference>
<keyword evidence="3" id="KW-1185">Reference proteome</keyword>
<feature type="region of interest" description="Disordered" evidence="1">
    <location>
        <begin position="1"/>
        <end position="27"/>
    </location>
</feature>
<dbReference type="OrthoDB" id="5223508at2759"/>
<evidence type="ECO:0000313" key="2">
    <source>
        <dbReference type="EMBL" id="KAF1817040.1"/>
    </source>
</evidence>
<dbReference type="RefSeq" id="XP_033538671.1">
    <property type="nucleotide sequence ID" value="XM_033675782.1"/>
</dbReference>
<feature type="non-terminal residue" evidence="2">
    <location>
        <position position="290"/>
    </location>
</feature>
<reference evidence="2 4" key="1">
    <citation type="submission" date="2020-01" db="EMBL/GenBank/DDBJ databases">
        <authorList>
            <consortium name="DOE Joint Genome Institute"/>
            <person name="Haridas S."/>
            <person name="Albert R."/>
            <person name="Binder M."/>
            <person name="Bloem J."/>
            <person name="Labutti K."/>
            <person name="Salamov A."/>
            <person name="Andreopoulos B."/>
            <person name="Baker S.E."/>
            <person name="Barry K."/>
            <person name="Bills G."/>
            <person name="Bluhm B.H."/>
            <person name="Cannon C."/>
            <person name="Castanera R."/>
            <person name="Culley D.E."/>
            <person name="Daum C."/>
            <person name="Ezra D."/>
            <person name="Gonzalez J.B."/>
            <person name="Henrissat B."/>
            <person name="Kuo A."/>
            <person name="Liang C."/>
            <person name="Lipzen A."/>
            <person name="Lutzoni F."/>
            <person name="Magnuson J."/>
            <person name="Mondo S."/>
            <person name="Nolan M."/>
            <person name="Ohm R."/>
            <person name="Pangilinan J."/>
            <person name="Park H.-J."/>
            <person name="Ramirez L."/>
            <person name="Alfaro M."/>
            <person name="Sun H."/>
            <person name="Tritt A."/>
            <person name="Yoshinaga Y."/>
            <person name="Zwiers L.-H."/>
            <person name="Turgeon B.G."/>
            <person name="Goodwin S.B."/>
            <person name="Spatafora J.W."/>
            <person name="Crous P.W."/>
            <person name="Grigoriev I.V."/>
        </authorList>
    </citation>
    <scope>NUCLEOTIDE SEQUENCE</scope>
    <source>
        <strain evidence="2 4">CBS 781.70</strain>
    </source>
</reference>
<evidence type="ECO:0000256" key="1">
    <source>
        <dbReference type="SAM" id="MobiDB-lite"/>
    </source>
</evidence>